<dbReference type="EMBL" id="JAIQCV010000013">
    <property type="protein sequence ID" value="KAH1032135.1"/>
    <property type="molecule type" value="Genomic_DNA"/>
</dbReference>
<proteinExistence type="predicted"/>
<dbReference type="AlphaFoldDB" id="A0A9D3ZFV8"/>
<dbReference type="Gene3D" id="3.40.50.1000">
    <property type="entry name" value="HAD superfamily/HAD-like"/>
    <property type="match status" value="1"/>
</dbReference>
<organism evidence="1 2">
    <name type="scientific">Gossypium stocksii</name>
    <dbReference type="NCBI Taxonomy" id="47602"/>
    <lineage>
        <taxon>Eukaryota</taxon>
        <taxon>Viridiplantae</taxon>
        <taxon>Streptophyta</taxon>
        <taxon>Embryophyta</taxon>
        <taxon>Tracheophyta</taxon>
        <taxon>Spermatophyta</taxon>
        <taxon>Magnoliopsida</taxon>
        <taxon>eudicotyledons</taxon>
        <taxon>Gunneridae</taxon>
        <taxon>Pentapetalae</taxon>
        <taxon>rosids</taxon>
        <taxon>malvids</taxon>
        <taxon>Malvales</taxon>
        <taxon>Malvaceae</taxon>
        <taxon>Malvoideae</taxon>
        <taxon>Gossypium</taxon>
    </lineage>
</organism>
<dbReference type="OrthoDB" id="2929958at2759"/>
<keyword evidence="2" id="KW-1185">Reference proteome</keyword>
<dbReference type="InterPro" id="IPR023214">
    <property type="entry name" value="HAD_sf"/>
</dbReference>
<gene>
    <name evidence="1" type="ORF">J1N35_044309</name>
</gene>
<sequence>MGVCGYTPFVRSFKAFSAKTLHLALNLGVDIKVITGDELAIGKETGHRLDSSHKHKYEIKADIGIAVDDAIDVANGFDGSDTGFGKWV</sequence>
<reference evidence="1 2" key="1">
    <citation type="journal article" date="2021" name="Plant Biotechnol. J.">
        <title>Multi-omics assisted identification of the key and species-specific regulatory components of drought-tolerant mechanisms in Gossypium stocksii.</title>
        <authorList>
            <person name="Yu D."/>
            <person name="Ke L."/>
            <person name="Zhang D."/>
            <person name="Wu Y."/>
            <person name="Sun Y."/>
            <person name="Mei J."/>
            <person name="Sun J."/>
            <person name="Sun Y."/>
        </authorList>
    </citation>
    <scope>NUCLEOTIDE SEQUENCE [LARGE SCALE GENOMIC DNA]</scope>
    <source>
        <strain evidence="2">cv. E1</strain>
        <tissue evidence="1">Leaf</tissue>
    </source>
</reference>
<evidence type="ECO:0000313" key="1">
    <source>
        <dbReference type="EMBL" id="KAH1032135.1"/>
    </source>
</evidence>
<dbReference type="Proteomes" id="UP000828251">
    <property type="component" value="Unassembled WGS sequence"/>
</dbReference>
<comment type="caution">
    <text evidence="1">The sequence shown here is derived from an EMBL/GenBank/DDBJ whole genome shotgun (WGS) entry which is preliminary data.</text>
</comment>
<evidence type="ECO:0000313" key="2">
    <source>
        <dbReference type="Proteomes" id="UP000828251"/>
    </source>
</evidence>
<name>A0A9D3ZFV8_9ROSI</name>
<accession>A0A9D3ZFV8</accession>
<protein>
    <submittedName>
        <fullName evidence="1">Uncharacterized protein</fullName>
    </submittedName>
</protein>